<name>A0A5D2N0D2_GOSTO</name>
<evidence type="ECO:0000313" key="2">
    <source>
        <dbReference type="EMBL" id="TYH97356.1"/>
    </source>
</evidence>
<protein>
    <submittedName>
        <fullName evidence="2">Uncharacterized protein</fullName>
    </submittedName>
</protein>
<dbReference type="EMBL" id="CM017621">
    <property type="protein sequence ID" value="TYH97356.1"/>
    <property type="molecule type" value="Genomic_DNA"/>
</dbReference>
<evidence type="ECO:0000256" key="1">
    <source>
        <dbReference type="SAM" id="MobiDB-lite"/>
    </source>
</evidence>
<feature type="region of interest" description="Disordered" evidence="1">
    <location>
        <begin position="1"/>
        <end position="31"/>
    </location>
</feature>
<evidence type="ECO:0000313" key="3">
    <source>
        <dbReference type="Proteomes" id="UP000322667"/>
    </source>
</evidence>
<organism evidence="2 3">
    <name type="scientific">Gossypium tomentosum</name>
    <name type="common">Hawaiian cotton</name>
    <name type="synonym">Gossypium sandvicense</name>
    <dbReference type="NCBI Taxonomy" id="34277"/>
    <lineage>
        <taxon>Eukaryota</taxon>
        <taxon>Viridiplantae</taxon>
        <taxon>Streptophyta</taxon>
        <taxon>Embryophyta</taxon>
        <taxon>Tracheophyta</taxon>
        <taxon>Spermatophyta</taxon>
        <taxon>Magnoliopsida</taxon>
        <taxon>eudicotyledons</taxon>
        <taxon>Gunneridae</taxon>
        <taxon>Pentapetalae</taxon>
        <taxon>rosids</taxon>
        <taxon>malvids</taxon>
        <taxon>Malvales</taxon>
        <taxon>Malvaceae</taxon>
        <taxon>Malvoideae</taxon>
        <taxon>Gossypium</taxon>
    </lineage>
</organism>
<feature type="compositionally biased region" description="Polar residues" evidence="1">
    <location>
        <begin position="21"/>
        <end position="30"/>
    </location>
</feature>
<sequence>MSNQHPRLIPNSTRTDEPSAQAVQTGSHQEQYQKRVCLRTWLLRLTCLMSVILKQEVKNLQQVKLKLSLQFLFLRKLI</sequence>
<proteinExistence type="predicted"/>
<reference evidence="2 3" key="1">
    <citation type="submission" date="2019-07" db="EMBL/GenBank/DDBJ databases">
        <title>WGS assembly of Gossypium tomentosum.</title>
        <authorList>
            <person name="Chen Z.J."/>
            <person name="Sreedasyam A."/>
            <person name="Ando A."/>
            <person name="Song Q."/>
            <person name="De L."/>
            <person name="Hulse-Kemp A."/>
            <person name="Ding M."/>
            <person name="Ye W."/>
            <person name="Kirkbride R."/>
            <person name="Jenkins J."/>
            <person name="Plott C."/>
            <person name="Lovell J."/>
            <person name="Lin Y.-M."/>
            <person name="Vaughn R."/>
            <person name="Liu B."/>
            <person name="Li W."/>
            <person name="Simpson S."/>
            <person name="Scheffler B."/>
            <person name="Saski C."/>
            <person name="Grover C."/>
            <person name="Hu G."/>
            <person name="Conover J."/>
            <person name="Carlson J."/>
            <person name="Shu S."/>
            <person name="Boston L."/>
            <person name="Williams M."/>
            <person name="Peterson D."/>
            <person name="Mcgee K."/>
            <person name="Jones D."/>
            <person name="Wendel J."/>
            <person name="Stelly D."/>
            <person name="Grimwood J."/>
            <person name="Schmutz J."/>
        </authorList>
    </citation>
    <scope>NUCLEOTIDE SEQUENCE [LARGE SCALE GENOMIC DNA]</scope>
    <source>
        <strain evidence="2">7179.01</strain>
    </source>
</reference>
<keyword evidence="3" id="KW-1185">Reference proteome</keyword>
<dbReference type="AlphaFoldDB" id="A0A5D2N0D2"/>
<gene>
    <name evidence="2" type="ORF">ES332_A12G237500v1</name>
</gene>
<dbReference type="Proteomes" id="UP000322667">
    <property type="component" value="Chromosome A12"/>
</dbReference>
<feature type="compositionally biased region" description="Polar residues" evidence="1">
    <location>
        <begin position="1"/>
        <end position="13"/>
    </location>
</feature>
<accession>A0A5D2N0D2</accession>